<evidence type="ECO:0000313" key="5">
    <source>
        <dbReference type="Proteomes" id="UP001202281"/>
    </source>
</evidence>
<dbReference type="InterPro" id="IPR000757">
    <property type="entry name" value="Beta-glucanase-like"/>
</dbReference>
<organism evidence="4 5">
    <name type="scientific">Novosphingobium beihaiensis</name>
    <dbReference type="NCBI Taxonomy" id="2930389"/>
    <lineage>
        <taxon>Bacteria</taxon>
        <taxon>Pseudomonadati</taxon>
        <taxon>Pseudomonadota</taxon>
        <taxon>Alphaproteobacteria</taxon>
        <taxon>Sphingomonadales</taxon>
        <taxon>Sphingomonadaceae</taxon>
        <taxon>Novosphingobium</taxon>
    </lineage>
</organism>
<keyword evidence="5" id="KW-1185">Reference proteome</keyword>
<dbReference type="PROSITE" id="PS51762">
    <property type="entry name" value="GH16_2"/>
    <property type="match status" value="1"/>
</dbReference>
<proteinExistence type="inferred from homology"/>
<dbReference type="PANTHER" id="PTHR10963:SF55">
    <property type="entry name" value="GLYCOSIDE HYDROLASE FAMILY 16 PROTEIN"/>
    <property type="match status" value="1"/>
</dbReference>
<keyword evidence="4" id="KW-0378">Hydrolase</keyword>
<dbReference type="PANTHER" id="PTHR10963">
    <property type="entry name" value="GLYCOSYL HYDROLASE-RELATED"/>
    <property type="match status" value="1"/>
</dbReference>
<dbReference type="SUPFAM" id="SSF49899">
    <property type="entry name" value="Concanavalin A-like lectins/glucanases"/>
    <property type="match status" value="1"/>
</dbReference>
<comment type="similarity">
    <text evidence="1">Belongs to the glycosyl hydrolase 16 family.</text>
</comment>
<evidence type="ECO:0000256" key="2">
    <source>
        <dbReference type="SAM" id="SignalP"/>
    </source>
</evidence>
<dbReference type="CDD" id="cd08023">
    <property type="entry name" value="GH16_laminarinase_like"/>
    <property type="match status" value="1"/>
</dbReference>
<dbReference type="Pfam" id="PF00722">
    <property type="entry name" value="Glyco_hydro_16"/>
    <property type="match status" value="1"/>
</dbReference>
<evidence type="ECO:0000256" key="1">
    <source>
        <dbReference type="ARBA" id="ARBA00006865"/>
    </source>
</evidence>
<dbReference type="PROSITE" id="PS51257">
    <property type="entry name" value="PROKAR_LIPOPROTEIN"/>
    <property type="match status" value="1"/>
</dbReference>
<protein>
    <submittedName>
        <fullName evidence="4">Glycoside hydrolase family 16 protein</fullName>
    </submittedName>
</protein>
<feature type="chain" id="PRO_5045915874" evidence="2">
    <location>
        <begin position="26"/>
        <end position="286"/>
    </location>
</feature>
<evidence type="ECO:0000313" key="4">
    <source>
        <dbReference type="EMBL" id="MCJ2188121.1"/>
    </source>
</evidence>
<feature type="signal peptide" evidence="2">
    <location>
        <begin position="1"/>
        <end position="25"/>
    </location>
</feature>
<accession>A0ABT0BST8</accession>
<sequence length="286" mass="32255">MLARMAPVLVFLFFAACLSPVKAMAASDPAPLPVPGDALVRPDGYQVVWNDDFKSGSVPDPNRWHHETSRNRQGWYNGELQYYASEHRDNARIENGRLVIEARPEDLSSMGLDDWSGQRFSSARLTTRGHASWRHGFFQIRARLPCITGSWPAIWLLPEHQDMVWQGGEIDIAEAVGYEPGTVYHAIQTAKRNFINGNHEQGESRFNYCGGFHDYQLLWTEDRIVIGVDGKVRFAARPRGFDRKMILILNVAVGGAWAGARGIDTEAFPARMEVSSVTVWQKADRR</sequence>
<dbReference type="InterPro" id="IPR013320">
    <property type="entry name" value="ConA-like_dom_sf"/>
</dbReference>
<evidence type="ECO:0000259" key="3">
    <source>
        <dbReference type="PROSITE" id="PS51762"/>
    </source>
</evidence>
<gene>
    <name evidence="4" type="ORF">MTR66_15005</name>
</gene>
<feature type="domain" description="GH16" evidence="3">
    <location>
        <begin position="27"/>
        <end position="285"/>
    </location>
</feature>
<reference evidence="4 5" key="1">
    <citation type="submission" date="2022-04" db="EMBL/GenBank/DDBJ databases">
        <title>Identification of a novel bacterium isolated from mangrove sediments.</title>
        <authorList>
            <person name="Pan X."/>
        </authorList>
    </citation>
    <scope>NUCLEOTIDE SEQUENCE [LARGE SCALE GENOMIC DNA]</scope>
    <source>
        <strain evidence="4 5">B2638</strain>
    </source>
</reference>
<dbReference type="GO" id="GO:0016787">
    <property type="term" value="F:hydrolase activity"/>
    <property type="evidence" value="ECO:0007669"/>
    <property type="project" value="UniProtKB-KW"/>
</dbReference>
<dbReference type="Proteomes" id="UP001202281">
    <property type="component" value="Unassembled WGS sequence"/>
</dbReference>
<comment type="caution">
    <text evidence="4">The sequence shown here is derived from an EMBL/GenBank/DDBJ whole genome shotgun (WGS) entry which is preliminary data.</text>
</comment>
<dbReference type="EMBL" id="JALHLG010000024">
    <property type="protein sequence ID" value="MCJ2188121.1"/>
    <property type="molecule type" value="Genomic_DNA"/>
</dbReference>
<name>A0ABT0BST8_9SPHN</name>
<dbReference type="Gene3D" id="2.60.120.200">
    <property type="match status" value="1"/>
</dbReference>
<dbReference type="RefSeq" id="WP_243922475.1">
    <property type="nucleotide sequence ID" value="NZ_JALHLG010000024.1"/>
</dbReference>
<keyword evidence="2" id="KW-0732">Signal</keyword>
<dbReference type="InterPro" id="IPR050546">
    <property type="entry name" value="Glycosyl_Hydrlase_16"/>
</dbReference>